<evidence type="ECO:0000313" key="2">
    <source>
        <dbReference type="Proteomes" id="UP000434276"/>
    </source>
</evidence>
<evidence type="ECO:0000313" key="1">
    <source>
        <dbReference type="EMBL" id="CAA0405508.1"/>
    </source>
</evidence>
<protein>
    <submittedName>
        <fullName evidence="1">Uncharacterized protein</fullName>
    </submittedName>
</protein>
<dbReference type="Proteomes" id="UP000434276">
    <property type="component" value="Unassembled WGS sequence"/>
</dbReference>
<gene>
    <name evidence="1" type="ORF">C24_LOCUS23538</name>
</gene>
<proteinExistence type="predicted"/>
<name>A0A5S9Y885_ARATH</name>
<dbReference type="EMBL" id="CACSHJ010000096">
    <property type="protein sequence ID" value="CAA0405508.1"/>
    <property type="molecule type" value="Genomic_DNA"/>
</dbReference>
<sequence length="97" mass="11392">MKSLLLVAAGDRMANPSQFEGSMMLPLCPNMFQQQLNIIDFNQQQPLNPNTFHKQCNINEFNQQQPLDLKMFQQQFNINQFNKQHRNQDFYGQLKGS</sequence>
<dbReference type="AlphaFoldDB" id="A0A5S9Y885"/>
<accession>A0A5S9Y885</accession>
<organism evidence="1 2">
    <name type="scientific">Arabidopsis thaliana</name>
    <name type="common">Mouse-ear cress</name>
    <dbReference type="NCBI Taxonomy" id="3702"/>
    <lineage>
        <taxon>Eukaryota</taxon>
        <taxon>Viridiplantae</taxon>
        <taxon>Streptophyta</taxon>
        <taxon>Embryophyta</taxon>
        <taxon>Tracheophyta</taxon>
        <taxon>Spermatophyta</taxon>
        <taxon>Magnoliopsida</taxon>
        <taxon>eudicotyledons</taxon>
        <taxon>Gunneridae</taxon>
        <taxon>Pentapetalae</taxon>
        <taxon>rosids</taxon>
        <taxon>malvids</taxon>
        <taxon>Brassicales</taxon>
        <taxon>Brassicaceae</taxon>
        <taxon>Camelineae</taxon>
        <taxon>Arabidopsis</taxon>
    </lineage>
</organism>
<reference evidence="1 2" key="1">
    <citation type="submission" date="2019-12" db="EMBL/GenBank/DDBJ databases">
        <authorList>
            <person name="Jiao W.-B."/>
            <person name="Schneeberger K."/>
        </authorList>
    </citation>
    <scope>NUCLEOTIDE SEQUENCE [LARGE SCALE GENOMIC DNA]</scope>
    <source>
        <strain evidence="2">cv. C24</strain>
    </source>
</reference>